<dbReference type="NCBIfam" id="NF033594">
    <property type="entry name" value="transpos_ISNCY_2"/>
    <property type="match status" value="1"/>
</dbReference>
<dbReference type="AlphaFoldDB" id="A0A0K6IWS6"/>
<dbReference type="GO" id="GO:0015074">
    <property type="term" value="P:DNA integration"/>
    <property type="evidence" value="ECO:0007669"/>
    <property type="project" value="InterPro"/>
</dbReference>
<protein>
    <submittedName>
        <fullName evidence="3">Transposase</fullName>
    </submittedName>
</protein>
<dbReference type="Pfam" id="PF13518">
    <property type="entry name" value="HTH_28"/>
    <property type="match status" value="1"/>
</dbReference>
<dbReference type="PANTHER" id="PTHR35004:SF7">
    <property type="entry name" value="INTEGRASE PROTEIN"/>
    <property type="match status" value="1"/>
</dbReference>
<dbReference type="GO" id="GO:0003676">
    <property type="term" value="F:nucleic acid binding"/>
    <property type="evidence" value="ECO:0007669"/>
    <property type="project" value="InterPro"/>
</dbReference>
<dbReference type="PROSITE" id="PS50994">
    <property type="entry name" value="INTEGRASE"/>
    <property type="match status" value="1"/>
</dbReference>
<feature type="region of interest" description="Disordered" evidence="1">
    <location>
        <begin position="401"/>
        <end position="433"/>
    </location>
</feature>
<dbReference type="InterPro" id="IPR009057">
    <property type="entry name" value="Homeodomain-like_sf"/>
</dbReference>
<dbReference type="InterPro" id="IPR012337">
    <property type="entry name" value="RNaseH-like_sf"/>
</dbReference>
<evidence type="ECO:0000256" key="1">
    <source>
        <dbReference type="SAM" id="MobiDB-lite"/>
    </source>
</evidence>
<dbReference type="InterPro" id="IPR055247">
    <property type="entry name" value="InsJ-like_HTH"/>
</dbReference>
<gene>
    <name evidence="3" type="ORF">Ga0061068_10871</name>
</gene>
<keyword evidence="4" id="KW-1185">Reference proteome</keyword>
<accession>A0A0K6IWS6</accession>
<dbReference type="PANTHER" id="PTHR35004">
    <property type="entry name" value="TRANSPOSASE RV3428C-RELATED"/>
    <property type="match status" value="1"/>
</dbReference>
<dbReference type="SUPFAM" id="SSF46689">
    <property type="entry name" value="Homeodomain-like"/>
    <property type="match status" value="1"/>
</dbReference>
<feature type="domain" description="Integrase catalytic" evidence="2">
    <location>
        <begin position="130"/>
        <end position="310"/>
    </location>
</feature>
<name>A0A0K6IWS6_9PROT</name>
<evidence type="ECO:0000313" key="4">
    <source>
        <dbReference type="Proteomes" id="UP000182108"/>
    </source>
</evidence>
<dbReference type="SUPFAM" id="SSF53098">
    <property type="entry name" value="Ribonuclease H-like"/>
    <property type="match status" value="1"/>
</dbReference>
<dbReference type="InterPro" id="IPR036397">
    <property type="entry name" value="RNaseH_sf"/>
</dbReference>
<evidence type="ECO:0000313" key="3">
    <source>
        <dbReference type="EMBL" id="CUB07543.1"/>
    </source>
</evidence>
<sequence>MERIEMSDKELKRLEVLRQVLDGVVSQKAAAERLGLTDRQVRRLLRRYEAQGAAGLVDRRRGKPSGRRLAPSFKERVMARLSQCYADFGPTLAAEHLAAEGLSVSKETLRGWMIEAGLWQAARGRRVTLHPPRPRRARLGELVQIDGSPHDWLEGRGKRCTLIAFIDDATSRVMHAHFAPVESTQAYLSALQDYVTRHGRPVALYSDRHGIFTKHDPEDEAPTQFQRALDTLGIAGIQARTPQAKGRVERLFQTLQDRLVKAMRLTGISDLLSANAFLEPYLVEHNARFAQSPAEPNDAHLPYEGKAEELARCCATHHRRKLSKDLVLSFRRQRYIVRTQGAPRYGLRGANVTVVVYGDGRIELLHGQEVLAFTVFDATQDVPQPLDDKTLNARVDELVEKRTPKKLWRPGPDHPWRQYPEPPPSEGGKEAAP</sequence>
<dbReference type="Gene3D" id="3.30.420.10">
    <property type="entry name" value="Ribonuclease H-like superfamily/Ribonuclease H"/>
    <property type="match status" value="1"/>
</dbReference>
<dbReference type="EMBL" id="CYHH01000008">
    <property type="protein sequence ID" value="CUB07543.1"/>
    <property type="molecule type" value="Genomic_DNA"/>
</dbReference>
<organism evidence="3 4">
    <name type="scientific">Tepidiphilus thermophilus</name>
    <dbReference type="NCBI Taxonomy" id="876478"/>
    <lineage>
        <taxon>Bacteria</taxon>
        <taxon>Pseudomonadati</taxon>
        <taxon>Pseudomonadota</taxon>
        <taxon>Hydrogenophilia</taxon>
        <taxon>Hydrogenophilales</taxon>
        <taxon>Hydrogenophilaceae</taxon>
        <taxon>Tepidiphilus</taxon>
    </lineage>
</organism>
<reference evidence="4" key="1">
    <citation type="submission" date="2015-08" db="EMBL/GenBank/DDBJ databases">
        <authorList>
            <person name="Babu N.S."/>
            <person name="Beckwith C.J."/>
            <person name="Beseler K.G."/>
            <person name="Brison A."/>
            <person name="Carone J.V."/>
            <person name="Caskin T.P."/>
            <person name="Diamond M."/>
            <person name="Durham M.E."/>
            <person name="Foxe J.M."/>
            <person name="Go M."/>
            <person name="Henderson B.A."/>
            <person name="Jones I.B."/>
            <person name="McGettigan J.A."/>
            <person name="Micheletti S.J."/>
            <person name="Nasrallah M.E."/>
            <person name="Ortiz D."/>
            <person name="Piller C.R."/>
            <person name="Privatt S.R."/>
            <person name="Schneider S.L."/>
            <person name="Sharp S."/>
            <person name="Smith T.C."/>
            <person name="Stanton J.D."/>
            <person name="Ullery H.E."/>
            <person name="Wilson R.J."/>
            <person name="Serrano M.G."/>
            <person name="Buck G."/>
            <person name="Lee V."/>
            <person name="Wang Y."/>
            <person name="Carvalho R."/>
            <person name="Voegtly L."/>
            <person name="Shi R."/>
            <person name="Duckworth R."/>
            <person name="Johnson A."/>
            <person name="Loviza R."/>
            <person name="Walstead R."/>
            <person name="Shah Z."/>
            <person name="Kiflezghi M."/>
            <person name="Wade K."/>
            <person name="Ball S.L."/>
            <person name="Bradley K.W."/>
            <person name="Asai D.J."/>
            <person name="Bowman C.A."/>
            <person name="Russell D.A."/>
            <person name="Pope W.H."/>
            <person name="Jacobs-Sera D."/>
            <person name="Hendrix R.W."/>
            <person name="Hatfull G.F."/>
        </authorList>
    </citation>
    <scope>NUCLEOTIDE SEQUENCE [LARGE SCALE GENOMIC DNA]</scope>
    <source>
        <strain evidence="4">JCM 19170</strain>
    </source>
</reference>
<dbReference type="Proteomes" id="UP000182108">
    <property type="component" value="Unassembled WGS sequence"/>
</dbReference>
<dbReference type="InterPro" id="IPR001584">
    <property type="entry name" value="Integrase_cat-core"/>
</dbReference>
<evidence type="ECO:0000259" key="2">
    <source>
        <dbReference type="PROSITE" id="PS50994"/>
    </source>
</evidence>
<dbReference type="OrthoDB" id="5655881at2"/>
<proteinExistence type="predicted"/>
<dbReference type="InterPro" id="IPR047797">
    <property type="entry name" value="ISNCY_transpos"/>
</dbReference>